<dbReference type="GeneID" id="36379425"/>
<dbReference type="InterPro" id="IPR002656">
    <property type="entry name" value="Acyl_transf_3_dom"/>
</dbReference>
<keyword evidence="2" id="KW-0732">Signal</keyword>
<dbReference type="AlphaFoldDB" id="A0A090LHR3"/>
<evidence type="ECO:0000313" key="4">
    <source>
        <dbReference type="EMBL" id="CEF67060.1"/>
    </source>
</evidence>
<dbReference type="Pfam" id="PF20146">
    <property type="entry name" value="NRF"/>
    <property type="match status" value="1"/>
</dbReference>
<keyword evidence="5" id="KW-1185">Reference proteome</keyword>
<dbReference type="WormBase" id="SRAE_2000172500">
    <property type="protein sequence ID" value="SRP09398"/>
    <property type="gene ID" value="WBGene00261931"/>
</dbReference>
<dbReference type="GO" id="GO:0016747">
    <property type="term" value="F:acyltransferase activity, transferring groups other than amino-acyl groups"/>
    <property type="evidence" value="ECO:0007669"/>
    <property type="project" value="InterPro"/>
</dbReference>
<keyword evidence="1" id="KW-0472">Membrane</keyword>
<dbReference type="Pfam" id="PF01757">
    <property type="entry name" value="Acyl_transf_3"/>
    <property type="match status" value="1"/>
</dbReference>
<feature type="transmembrane region" description="Helical" evidence="1">
    <location>
        <begin position="566"/>
        <end position="590"/>
    </location>
</feature>
<dbReference type="InterPro" id="IPR006621">
    <property type="entry name" value="Nose-resist-to-fluoxetine_N"/>
</dbReference>
<accession>A0A090LHR3</accession>
<feature type="transmembrane region" description="Helical" evidence="1">
    <location>
        <begin position="226"/>
        <end position="246"/>
    </location>
</feature>
<dbReference type="InterPro" id="IPR052728">
    <property type="entry name" value="O2_lipid_transport_reg"/>
</dbReference>
<keyword evidence="1" id="KW-1133">Transmembrane helix</keyword>
<feature type="transmembrane region" description="Helical" evidence="1">
    <location>
        <begin position="428"/>
        <end position="448"/>
    </location>
</feature>
<feature type="transmembrane region" description="Helical" evidence="1">
    <location>
        <begin position="511"/>
        <end position="529"/>
    </location>
</feature>
<sequence>MRIFFIIIFLFIILYNSCYGCILCHKYTPKPPVPLDEFRLPSIEFLLSVKDQVIEYCDDTSVFNLTINCDRQIKQLSCAVKELWNYVSKECPQNENECKKCQLEKAKQYMKNSWFLAWFDSIGKMPSGISDGNYHWLGDYEQCALLSEGNYFESRYCMVKFELKGDIKQFDEECHTSTHYDAPNIKLGICTPAYCTSEESKTILKSLAPMPIEINCEPLPQLSTKSFIFIFIFCLWILFVFTMSIFEQSEVDEILHLKYITNAVSIKKNFRQCFSTKRPYDKMHILDGIQFLSSLFLIIGNVFNIMAPYMENVGFLYSFNKMLIAQPIINYLYHVDGLLVLSALSTTLKLHVHVNSIKNTIQLILDRAIRIFPIYAFILCFTTFLFARLGNGPMWSHSLMADRCEKEFWKELLFINNFFGYQETCLDGSYLIANAAQLFIILMILLYINKNFPKATIYTSLFLIISSITYTFIITIIYKTPPALIPTHLFVENNGTEDYINKILVQPYSHIGPYFVGFLFALFIINESFSKVVDILLYIGVLIIAILVIYTPYLFIISGIDKSWNILFSVYSTFSNILWSVVLLVLIYLLDKKSNLISVFLSWRIFYPLSKLSYVIFMISEPVALYYFSSLHRPFHATTMAYLSVTLGIVVVSIVVSALVDVFVSRPIRNIFKFSERRRFLTKSNSLVSQDENYDYGVEMSIYKKNRKPLDLQRKEIKKVHGKEGDKLKHHKGCPDYESDVDDISIIEHEH</sequence>
<feature type="transmembrane region" description="Helical" evidence="1">
    <location>
        <begin position="371"/>
        <end position="390"/>
    </location>
</feature>
<evidence type="ECO:0000259" key="3">
    <source>
        <dbReference type="SMART" id="SM00703"/>
    </source>
</evidence>
<feature type="transmembrane region" description="Helical" evidence="1">
    <location>
        <begin position="536"/>
        <end position="560"/>
    </location>
</feature>
<feature type="signal peptide" evidence="2">
    <location>
        <begin position="1"/>
        <end position="20"/>
    </location>
</feature>
<dbReference type="OMA" id="WWKNILF"/>
<evidence type="ECO:0000313" key="6">
    <source>
        <dbReference type="WBParaSite" id="SRAE_2000172500.1"/>
    </source>
</evidence>
<reference evidence="6" key="2">
    <citation type="submission" date="2020-12" db="UniProtKB">
        <authorList>
            <consortium name="WormBaseParasite"/>
        </authorList>
    </citation>
    <scope>IDENTIFICATION</scope>
</reference>
<dbReference type="SMART" id="SM00703">
    <property type="entry name" value="NRF"/>
    <property type="match status" value="1"/>
</dbReference>
<feature type="chain" id="PRO_5015030831" evidence="2">
    <location>
        <begin position="21"/>
        <end position="751"/>
    </location>
</feature>
<evidence type="ECO:0000313" key="5">
    <source>
        <dbReference type="Proteomes" id="UP000035682"/>
    </source>
</evidence>
<protein>
    <submittedName>
        <fullName evidence="4 6">Nose resistant-to-fluoxetine protein, N-terminal domain-containing protein</fullName>
    </submittedName>
</protein>
<dbReference type="PANTHER" id="PTHR11161:SF14">
    <property type="entry name" value="NOSE RESISTANT-TO-FLUOXETINE PROTEIN N-TERMINAL DOMAIN-CONTAINING PROTEIN"/>
    <property type="match status" value="1"/>
</dbReference>
<feature type="transmembrane region" description="Helical" evidence="1">
    <location>
        <begin position="455"/>
        <end position="478"/>
    </location>
</feature>
<organism evidence="4">
    <name type="scientific">Strongyloides ratti</name>
    <name type="common">Parasitic roundworm</name>
    <dbReference type="NCBI Taxonomy" id="34506"/>
    <lineage>
        <taxon>Eukaryota</taxon>
        <taxon>Metazoa</taxon>
        <taxon>Ecdysozoa</taxon>
        <taxon>Nematoda</taxon>
        <taxon>Chromadorea</taxon>
        <taxon>Rhabditida</taxon>
        <taxon>Tylenchina</taxon>
        <taxon>Panagrolaimomorpha</taxon>
        <taxon>Strongyloidoidea</taxon>
        <taxon>Strongyloididae</taxon>
        <taxon>Strongyloides</taxon>
    </lineage>
</organism>
<gene>
    <name evidence="4 6 7" type="ORF">SRAE_2000172500</name>
</gene>
<name>A0A090LHR3_STRRB</name>
<dbReference type="OrthoDB" id="207378at2759"/>
<dbReference type="CTD" id="36379425"/>
<dbReference type="PANTHER" id="PTHR11161">
    <property type="entry name" value="O-ACYLTRANSFERASE"/>
    <property type="match status" value="1"/>
</dbReference>
<feature type="transmembrane region" description="Helical" evidence="1">
    <location>
        <begin position="641"/>
        <end position="664"/>
    </location>
</feature>
<dbReference type="EMBL" id="LN609529">
    <property type="protein sequence ID" value="CEF67060.1"/>
    <property type="molecule type" value="Genomic_DNA"/>
</dbReference>
<dbReference type="WBParaSite" id="SRAE_2000172500.1">
    <property type="protein sequence ID" value="SRAE_2000172500.1"/>
    <property type="gene ID" value="WBGene00261931"/>
</dbReference>
<feature type="domain" description="Nose resistant-to-fluoxetine protein N-terminal" evidence="3">
    <location>
        <begin position="95"/>
        <end position="222"/>
    </location>
</feature>
<evidence type="ECO:0000256" key="1">
    <source>
        <dbReference type="SAM" id="Phobius"/>
    </source>
</evidence>
<dbReference type="RefSeq" id="XP_024506260.1">
    <property type="nucleotide sequence ID" value="XM_024652711.1"/>
</dbReference>
<dbReference type="Proteomes" id="UP000035682">
    <property type="component" value="Unplaced"/>
</dbReference>
<reference evidence="4 5" key="1">
    <citation type="submission" date="2014-09" db="EMBL/GenBank/DDBJ databases">
        <authorList>
            <person name="Martin A.A."/>
        </authorList>
    </citation>
    <scope>NUCLEOTIDE SEQUENCE</scope>
    <source>
        <strain evidence="5">ED321</strain>
        <strain evidence="4">ED321 Heterogonic</strain>
    </source>
</reference>
<evidence type="ECO:0000313" key="7">
    <source>
        <dbReference type="WormBase" id="SRAE_2000172500"/>
    </source>
</evidence>
<feature type="transmembrane region" description="Helical" evidence="1">
    <location>
        <begin position="285"/>
        <end position="308"/>
    </location>
</feature>
<proteinExistence type="predicted"/>
<keyword evidence="1" id="KW-0812">Transmembrane</keyword>
<evidence type="ECO:0000256" key="2">
    <source>
        <dbReference type="SAM" id="SignalP"/>
    </source>
</evidence>